<dbReference type="HOGENOM" id="CLU_2214893_0_0_1"/>
<name>F0WV85_9STRA</name>
<accession>F0WV85</accession>
<reference evidence="1" key="2">
    <citation type="submission" date="2011-02" db="EMBL/GenBank/DDBJ databases">
        <authorList>
            <person name="MacLean D."/>
        </authorList>
    </citation>
    <scope>NUCLEOTIDE SEQUENCE</scope>
</reference>
<dbReference type="AlphaFoldDB" id="F0WV85"/>
<protein>
    <submittedName>
        <fullName evidence="1">AlNc14C290G10230 protein</fullName>
    </submittedName>
</protein>
<organism evidence="1">
    <name type="scientific">Albugo laibachii Nc14</name>
    <dbReference type="NCBI Taxonomy" id="890382"/>
    <lineage>
        <taxon>Eukaryota</taxon>
        <taxon>Sar</taxon>
        <taxon>Stramenopiles</taxon>
        <taxon>Oomycota</taxon>
        <taxon>Peronosporomycetes</taxon>
        <taxon>Albuginales</taxon>
        <taxon>Albuginaceae</taxon>
        <taxon>Albugo</taxon>
    </lineage>
</organism>
<gene>
    <name evidence="1" type="primary">AlNc14C290G10230</name>
    <name evidence="1" type="ORF">ALNC14_114680</name>
</gene>
<sequence length="107" mass="12128">MGQFRLQSSAKNAQTQPITYVVTTQPHDLSSPPTAALAYWSSPTCLAIRPIFYVLIHIDLNEVRLNLESSYFTYAHFGVSSSTSIFAIERISALKLWNMIEIYIKSR</sequence>
<evidence type="ECO:0000313" key="1">
    <source>
        <dbReference type="EMBL" id="CCA25324.1"/>
    </source>
</evidence>
<dbReference type="EMBL" id="FR824335">
    <property type="protein sequence ID" value="CCA25324.1"/>
    <property type="molecule type" value="Genomic_DNA"/>
</dbReference>
<proteinExistence type="predicted"/>
<reference evidence="1" key="1">
    <citation type="journal article" date="2011" name="PLoS Biol.">
        <title>Gene gain and loss during evolution of obligate parasitism in the white rust pathogen of Arabidopsis thaliana.</title>
        <authorList>
            <person name="Kemen E."/>
            <person name="Gardiner A."/>
            <person name="Schultz-Larsen T."/>
            <person name="Kemen A.C."/>
            <person name="Balmuth A.L."/>
            <person name="Robert-Seilaniantz A."/>
            <person name="Bailey K."/>
            <person name="Holub E."/>
            <person name="Studholme D.J."/>
            <person name="Maclean D."/>
            <person name="Jones J.D."/>
        </authorList>
    </citation>
    <scope>NUCLEOTIDE SEQUENCE</scope>
</reference>